<reference evidence="1 2" key="1">
    <citation type="submission" date="2020-11" db="EMBL/GenBank/DDBJ databases">
        <title>WGS of Herminiimonas contaminans strain Marseille-Q4544 isolated from planarians Schmidtea mediterranea.</title>
        <authorList>
            <person name="Kangale L."/>
        </authorList>
    </citation>
    <scope>NUCLEOTIDE SEQUENCE [LARGE SCALE GENOMIC DNA]</scope>
    <source>
        <strain evidence="1 2">Marseille-Q4544</strain>
    </source>
</reference>
<dbReference type="EMBL" id="JADOEL010000020">
    <property type="protein sequence ID" value="MBF8179519.1"/>
    <property type="molecule type" value="Genomic_DNA"/>
</dbReference>
<evidence type="ECO:0000313" key="1">
    <source>
        <dbReference type="EMBL" id="MBF8179519.1"/>
    </source>
</evidence>
<sequence length="72" mass="8216">MVVKEEFKVKNASGHTVILQNLTTGISYLDFGMTHLPRDFQGYRVKYTDRIAQPQSDGTFKLSDSDSIYSRI</sequence>
<keyword evidence="2" id="KW-1185">Reference proteome</keyword>
<dbReference type="Proteomes" id="UP000657372">
    <property type="component" value="Unassembled WGS sequence"/>
</dbReference>
<organism evidence="1 2">
    <name type="scientific">Herminiimonas contaminans</name>
    <dbReference type="NCBI Taxonomy" id="1111140"/>
    <lineage>
        <taxon>Bacteria</taxon>
        <taxon>Pseudomonadati</taxon>
        <taxon>Pseudomonadota</taxon>
        <taxon>Betaproteobacteria</taxon>
        <taxon>Burkholderiales</taxon>
        <taxon>Oxalobacteraceae</taxon>
        <taxon>Herminiimonas</taxon>
    </lineage>
</organism>
<gene>
    <name evidence="1" type="ORF">IXC47_17685</name>
</gene>
<protein>
    <submittedName>
        <fullName evidence="1">Uncharacterized protein</fullName>
    </submittedName>
</protein>
<evidence type="ECO:0000313" key="2">
    <source>
        <dbReference type="Proteomes" id="UP000657372"/>
    </source>
</evidence>
<proteinExistence type="predicted"/>
<comment type="caution">
    <text evidence="1">The sequence shown here is derived from an EMBL/GenBank/DDBJ whole genome shotgun (WGS) entry which is preliminary data.</text>
</comment>
<name>A0ABS0EYR6_9BURK</name>
<dbReference type="RefSeq" id="WP_175627153.1">
    <property type="nucleotide sequence ID" value="NZ_JADOEL010000020.1"/>
</dbReference>
<accession>A0ABS0EYR6</accession>